<dbReference type="InterPro" id="IPR011059">
    <property type="entry name" value="Metal-dep_hydrolase_composite"/>
</dbReference>
<gene>
    <name evidence="2" type="ORF">ACFQO6_24195</name>
</gene>
<dbReference type="Gene3D" id="2.30.40.10">
    <property type="entry name" value="Urease, subunit C, domain 1"/>
    <property type="match status" value="1"/>
</dbReference>
<dbReference type="SUPFAM" id="SSF51338">
    <property type="entry name" value="Composite domain of metallo-dependent hydrolases"/>
    <property type="match status" value="1"/>
</dbReference>
<evidence type="ECO:0000313" key="2">
    <source>
        <dbReference type="EMBL" id="MFC7363395.1"/>
    </source>
</evidence>
<name>A0ABW2NBT3_9ACTN</name>
<proteinExistence type="predicted"/>
<dbReference type="EMBL" id="JBHTCH010000030">
    <property type="protein sequence ID" value="MFC7363395.1"/>
    <property type="molecule type" value="Genomic_DNA"/>
</dbReference>
<keyword evidence="3" id="KW-1185">Reference proteome</keyword>
<keyword evidence="2" id="KW-0378">Hydrolase</keyword>
<dbReference type="InterPro" id="IPR033932">
    <property type="entry name" value="YtcJ-like"/>
</dbReference>
<reference evidence="3" key="1">
    <citation type="journal article" date="2019" name="Int. J. Syst. Evol. Microbiol.">
        <title>The Global Catalogue of Microorganisms (GCM) 10K type strain sequencing project: providing services to taxonomists for standard genome sequencing and annotation.</title>
        <authorList>
            <consortium name="The Broad Institute Genomics Platform"/>
            <consortium name="The Broad Institute Genome Sequencing Center for Infectious Disease"/>
            <person name="Wu L."/>
            <person name="Ma J."/>
        </authorList>
    </citation>
    <scope>NUCLEOTIDE SEQUENCE [LARGE SCALE GENOMIC DNA]</scope>
    <source>
        <strain evidence="3">FCH27</strain>
    </source>
</reference>
<dbReference type="Gene3D" id="3.20.20.140">
    <property type="entry name" value="Metal-dependent hydrolases"/>
    <property type="match status" value="1"/>
</dbReference>
<organism evidence="2 3">
    <name type="scientific">Nocardioides astragali</name>
    <dbReference type="NCBI Taxonomy" id="1776736"/>
    <lineage>
        <taxon>Bacteria</taxon>
        <taxon>Bacillati</taxon>
        <taxon>Actinomycetota</taxon>
        <taxon>Actinomycetes</taxon>
        <taxon>Propionibacteriales</taxon>
        <taxon>Nocardioidaceae</taxon>
        <taxon>Nocardioides</taxon>
    </lineage>
</organism>
<dbReference type="PANTHER" id="PTHR22642:SF2">
    <property type="entry name" value="PROTEIN LONG AFTER FAR-RED 3"/>
    <property type="match status" value="1"/>
</dbReference>
<dbReference type="RefSeq" id="WP_255889262.1">
    <property type="nucleotide sequence ID" value="NZ_JAFMZM010000002.1"/>
</dbReference>
<dbReference type="GO" id="GO:0016787">
    <property type="term" value="F:hydrolase activity"/>
    <property type="evidence" value="ECO:0007669"/>
    <property type="project" value="UniProtKB-KW"/>
</dbReference>
<evidence type="ECO:0000313" key="3">
    <source>
        <dbReference type="Proteomes" id="UP001596524"/>
    </source>
</evidence>
<protein>
    <submittedName>
        <fullName evidence="2">Amidohydrolase</fullName>
        <ecNumber evidence="2">3.5.-.-</ecNumber>
    </submittedName>
</protein>
<dbReference type="Gene3D" id="3.10.310.70">
    <property type="match status" value="1"/>
</dbReference>
<dbReference type="CDD" id="cd01300">
    <property type="entry name" value="YtcJ_like"/>
    <property type="match status" value="1"/>
</dbReference>
<dbReference type="Pfam" id="PF07969">
    <property type="entry name" value="Amidohydro_3"/>
    <property type="match status" value="1"/>
</dbReference>
<dbReference type="SUPFAM" id="SSF51556">
    <property type="entry name" value="Metallo-dependent hydrolases"/>
    <property type="match status" value="1"/>
</dbReference>
<dbReference type="EC" id="3.5.-.-" evidence="2"/>
<accession>A0ABW2NBT3</accession>
<dbReference type="Proteomes" id="UP001596524">
    <property type="component" value="Unassembled WGS sequence"/>
</dbReference>
<evidence type="ECO:0000259" key="1">
    <source>
        <dbReference type="Pfam" id="PF07969"/>
    </source>
</evidence>
<sequence>MSVTVFQNATVFDGVAYRGQVGDVVVDRGRIIGIGADTTPVGARVVDVAGGLLLPGFTDAHVHPVQGGLERLGCDLSGLEADRGAYLEHIRDYADAHRDLDWIQGGGWAMAAFPGGLPTARELDEVVPDRPVALANRDHHGLWVNSVALLAAGVSARTPDPADGHVERDADGQPSGVLHEGAMQLLADVLPPADDAELYAALLEGQRYLHSLGVTSWQDAIVGSYSGMRDAGPTYARAAAAGDLTGRVVGALWWDRERGTEQVAELLAKREAYTHGRFAATAVKIMQDGIAENGTAALVEPYLDRCGHATGNSGLSFVEPGRLRQYVGELDGLGFQVHFHGLGDRSVREALDALEGTDPAHRHHIAHLQLVHPDDLARFRDVGVAANIQALWACNDDQMTELTIPFLGAERGGRQYPFGDLYAAGARLVAGSDWPVSTPDPLAAIHTAVHRTSYGEPAPAGTEPFLPDQALGIETAFAAYTSGSAWVNHRDDAGTISPGAVADLVVLDRDPFQDPQEIGAARVRSTWIDGECVYEA</sequence>
<dbReference type="PANTHER" id="PTHR22642">
    <property type="entry name" value="IMIDAZOLONEPROPIONASE"/>
    <property type="match status" value="1"/>
</dbReference>
<dbReference type="InterPro" id="IPR013108">
    <property type="entry name" value="Amidohydro_3"/>
</dbReference>
<dbReference type="InterPro" id="IPR032466">
    <property type="entry name" value="Metal_Hydrolase"/>
</dbReference>
<feature type="domain" description="Amidohydrolase 3" evidence="1">
    <location>
        <begin position="44"/>
        <end position="534"/>
    </location>
</feature>
<comment type="caution">
    <text evidence="2">The sequence shown here is derived from an EMBL/GenBank/DDBJ whole genome shotgun (WGS) entry which is preliminary data.</text>
</comment>